<protein>
    <submittedName>
        <fullName evidence="1">Uncharacterized protein</fullName>
    </submittedName>
</protein>
<accession>A0A7J7IIG4</accession>
<proteinExistence type="predicted"/>
<evidence type="ECO:0000313" key="1">
    <source>
        <dbReference type="EMBL" id="KAF6002893.1"/>
    </source>
</evidence>
<reference evidence="1 2" key="1">
    <citation type="journal article" date="2020" name="J. Phycol.">
        <title>Comparative genome analysis reveals Cyanidiococcus gen. nov., a new extremophilic red algal genus sister to Cyanidioschyzon (Cyanidioschyzonaceae, Rhodophyta).</title>
        <authorList>
            <person name="Liu S.-L."/>
            <person name="Chiang Y.-R."/>
            <person name="Yoon H.S."/>
            <person name="Fu H.-Y."/>
        </authorList>
    </citation>
    <scope>NUCLEOTIDE SEQUENCE [LARGE SCALE GENOMIC DNA]</scope>
    <source>
        <strain evidence="1 2">THAL066</strain>
    </source>
</reference>
<dbReference type="Proteomes" id="UP000530660">
    <property type="component" value="Unassembled WGS sequence"/>
</dbReference>
<sequence length="250" mass="28216">MDDCAPAVPHEVRCDASLVRMAVVRPFSTKHIGLLERRISDWTTLAHAAPCLSGEIIKGTSNDIVPDLVFVYSASRADHEAHGDEFRERLMRAAEPLSPRDGRPSCFRKILFWKHIIDRHLEDVHPDATCGMFYDLIDRLAAANATDHEPYTHFLLMEPDVQPLQTGWLTKGMLPLACMAAVDGAWMVGSISRNPMDYRDYHLNGNALYAVQDKAFRQEYLGDHVRRRYRRSARVPLRRAAAAPPLAVST</sequence>
<evidence type="ECO:0000313" key="2">
    <source>
        <dbReference type="Proteomes" id="UP000530660"/>
    </source>
</evidence>
<dbReference type="OrthoDB" id="540503at2759"/>
<dbReference type="EMBL" id="VWRR01000008">
    <property type="protein sequence ID" value="KAF6002893.1"/>
    <property type="molecule type" value="Genomic_DNA"/>
</dbReference>
<keyword evidence="2" id="KW-1185">Reference proteome</keyword>
<gene>
    <name evidence="1" type="ORF">F1559_000302</name>
</gene>
<dbReference type="AlphaFoldDB" id="A0A7J7IIG4"/>
<organism evidence="1 2">
    <name type="scientific">Cyanidiococcus yangmingshanensis</name>
    <dbReference type="NCBI Taxonomy" id="2690220"/>
    <lineage>
        <taxon>Eukaryota</taxon>
        <taxon>Rhodophyta</taxon>
        <taxon>Bangiophyceae</taxon>
        <taxon>Cyanidiales</taxon>
        <taxon>Cyanidiaceae</taxon>
        <taxon>Cyanidiococcus</taxon>
    </lineage>
</organism>
<name>A0A7J7IIG4_9RHOD</name>
<comment type="caution">
    <text evidence="1">The sequence shown here is derived from an EMBL/GenBank/DDBJ whole genome shotgun (WGS) entry which is preliminary data.</text>
</comment>